<dbReference type="RefSeq" id="WP_121939379.1">
    <property type="nucleotide sequence ID" value="NZ_REFR01000013.1"/>
</dbReference>
<dbReference type="InterPro" id="IPR000550">
    <property type="entry name" value="Hppk"/>
</dbReference>
<evidence type="ECO:0000256" key="3">
    <source>
        <dbReference type="ARBA" id="ARBA00013253"/>
    </source>
</evidence>
<evidence type="ECO:0000256" key="2">
    <source>
        <dbReference type="ARBA" id="ARBA00005810"/>
    </source>
</evidence>
<dbReference type="Proteomes" id="UP000271227">
    <property type="component" value="Unassembled WGS sequence"/>
</dbReference>
<dbReference type="GO" id="GO:0005524">
    <property type="term" value="F:ATP binding"/>
    <property type="evidence" value="ECO:0007669"/>
    <property type="project" value="UniProtKB-KW"/>
</dbReference>
<evidence type="ECO:0000256" key="6">
    <source>
        <dbReference type="ARBA" id="ARBA00022741"/>
    </source>
</evidence>
<dbReference type="OrthoDB" id="9808041at2"/>
<dbReference type="GO" id="GO:0046654">
    <property type="term" value="P:tetrahydrofolate biosynthetic process"/>
    <property type="evidence" value="ECO:0007669"/>
    <property type="project" value="UniProtKB-UniPathway"/>
</dbReference>
<feature type="signal peptide" evidence="13">
    <location>
        <begin position="1"/>
        <end position="19"/>
    </location>
</feature>
<dbReference type="Gene3D" id="3.30.70.560">
    <property type="entry name" value="7,8-Dihydro-6-hydroxymethylpterin-pyrophosphokinase HPPK"/>
    <property type="match status" value="1"/>
</dbReference>
<comment type="caution">
    <text evidence="15">The sequence shown here is derived from an EMBL/GenBank/DDBJ whole genome shotgun (WGS) entry which is preliminary data.</text>
</comment>
<evidence type="ECO:0000256" key="10">
    <source>
        <dbReference type="ARBA" id="ARBA00029409"/>
    </source>
</evidence>
<dbReference type="PROSITE" id="PS00794">
    <property type="entry name" value="HPPK"/>
    <property type="match status" value="1"/>
</dbReference>
<dbReference type="GO" id="GO:0003848">
    <property type="term" value="F:2-amino-4-hydroxy-6-hydroxymethyldihydropteridine diphosphokinase activity"/>
    <property type="evidence" value="ECO:0007669"/>
    <property type="project" value="UniProtKB-EC"/>
</dbReference>
<dbReference type="NCBIfam" id="TIGR01498">
    <property type="entry name" value="folK"/>
    <property type="match status" value="1"/>
</dbReference>
<dbReference type="FunCoup" id="A0A3M0CMH2">
    <property type="interactions" value="444"/>
</dbReference>
<keyword evidence="13" id="KW-0732">Signal</keyword>
<evidence type="ECO:0000256" key="9">
    <source>
        <dbReference type="ARBA" id="ARBA00022909"/>
    </source>
</evidence>
<comment type="function">
    <text evidence="10">Catalyzes the transfer of pyrophosphate from adenosine triphosphate (ATP) to 6-hydroxymethyl-7,8-dihydropterin, an enzymatic step in folate biosynthesis pathway.</text>
</comment>
<dbReference type="CDD" id="cd00483">
    <property type="entry name" value="HPPK"/>
    <property type="match status" value="1"/>
</dbReference>
<evidence type="ECO:0000256" key="4">
    <source>
        <dbReference type="ARBA" id="ARBA00016218"/>
    </source>
</evidence>
<dbReference type="SUPFAM" id="SSF55083">
    <property type="entry name" value="6-hydroxymethyl-7,8-dihydropterin pyrophosphokinase, HPPK"/>
    <property type="match status" value="1"/>
</dbReference>
<evidence type="ECO:0000256" key="13">
    <source>
        <dbReference type="SAM" id="SignalP"/>
    </source>
</evidence>
<dbReference type="EC" id="2.7.6.3" evidence="3"/>
<keyword evidence="9" id="KW-0289">Folate biosynthesis</keyword>
<comment type="similarity">
    <text evidence="2">Belongs to the HPPK family.</text>
</comment>
<comment type="pathway">
    <text evidence="1">Cofactor biosynthesis; tetrahydrofolate biosynthesis; 2-amino-4-hydroxy-6-hydroxymethyl-7,8-dihydropteridine diphosphate from 7,8-dihydroneopterin triphosphate: step 4/4.</text>
</comment>
<sequence>MKCVPVSVLLAFGANLPSAAGGPATTIAMALERIKGEKSVCLTAVSPAYATPAWPPSEQPDFVNLVAQVETVLPPEALLTVLHGTEAAFGRVRDVRWAARSLDIDILSYGDAVLPDPVIWKVAADDAPGALPRAPLVLPHPALHKRDFVLRPLCDIAADWCHPVLRLTAAQMLNRVDHSGNNRYEKVVLPAL</sequence>
<organism evidence="15 16">
    <name type="scientific">Eilatimonas milleporae</name>
    <dbReference type="NCBI Taxonomy" id="911205"/>
    <lineage>
        <taxon>Bacteria</taxon>
        <taxon>Pseudomonadati</taxon>
        <taxon>Pseudomonadota</taxon>
        <taxon>Alphaproteobacteria</taxon>
        <taxon>Kordiimonadales</taxon>
        <taxon>Kordiimonadaceae</taxon>
        <taxon>Eilatimonas</taxon>
    </lineage>
</organism>
<accession>A0A3M0CMH2</accession>
<dbReference type="GO" id="GO:0016301">
    <property type="term" value="F:kinase activity"/>
    <property type="evidence" value="ECO:0007669"/>
    <property type="project" value="UniProtKB-KW"/>
</dbReference>
<dbReference type="GO" id="GO:0046656">
    <property type="term" value="P:folic acid biosynthetic process"/>
    <property type="evidence" value="ECO:0007669"/>
    <property type="project" value="UniProtKB-KW"/>
</dbReference>
<dbReference type="PANTHER" id="PTHR43071">
    <property type="entry name" value="2-AMINO-4-HYDROXY-6-HYDROXYMETHYLDIHYDROPTERIDINE PYROPHOSPHOKINASE"/>
    <property type="match status" value="1"/>
</dbReference>
<keyword evidence="7 15" id="KW-0418">Kinase</keyword>
<dbReference type="InterPro" id="IPR035907">
    <property type="entry name" value="Hppk_sf"/>
</dbReference>
<keyword evidence="5" id="KW-0808">Transferase</keyword>
<keyword evidence="8" id="KW-0067">ATP-binding</keyword>
<gene>
    <name evidence="15" type="ORF">BXY39_2695</name>
</gene>
<reference evidence="15 16" key="1">
    <citation type="submission" date="2018-10" db="EMBL/GenBank/DDBJ databases">
        <title>Genomic Encyclopedia of Archaeal and Bacterial Type Strains, Phase II (KMG-II): from individual species to whole genera.</title>
        <authorList>
            <person name="Goeker M."/>
        </authorList>
    </citation>
    <scope>NUCLEOTIDE SEQUENCE [LARGE SCALE GENOMIC DNA]</scope>
    <source>
        <strain evidence="15 16">DSM 25217</strain>
    </source>
</reference>
<evidence type="ECO:0000256" key="11">
    <source>
        <dbReference type="ARBA" id="ARBA00029766"/>
    </source>
</evidence>
<evidence type="ECO:0000259" key="14">
    <source>
        <dbReference type="PROSITE" id="PS00794"/>
    </source>
</evidence>
<evidence type="ECO:0000313" key="15">
    <source>
        <dbReference type="EMBL" id="RMB04433.1"/>
    </source>
</evidence>
<feature type="chain" id="PRO_5018048190" description="2-amino-4-hydroxy-6-hydroxymethyldihydropteridine pyrophosphokinase" evidence="13">
    <location>
        <begin position="20"/>
        <end position="192"/>
    </location>
</feature>
<keyword evidence="16" id="KW-1185">Reference proteome</keyword>
<dbReference type="UniPathway" id="UPA00077">
    <property type="reaction ID" value="UER00155"/>
</dbReference>
<feature type="domain" description="7,8-dihydro-6-hydroxymethylpterin-pyrophosphokinase" evidence="14">
    <location>
        <begin position="96"/>
        <end position="107"/>
    </location>
</feature>
<evidence type="ECO:0000256" key="8">
    <source>
        <dbReference type="ARBA" id="ARBA00022840"/>
    </source>
</evidence>
<keyword evidence="6" id="KW-0547">Nucleotide-binding</keyword>
<name>A0A3M0CMH2_9PROT</name>
<dbReference type="Pfam" id="PF01288">
    <property type="entry name" value="HPPK"/>
    <property type="match status" value="1"/>
</dbReference>
<dbReference type="AlphaFoldDB" id="A0A3M0CMH2"/>
<evidence type="ECO:0000313" key="16">
    <source>
        <dbReference type="Proteomes" id="UP000271227"/>
    </source>
</evidence>
<proteinExistence type="inferred from homology"/>
<evidence type="ECO:0000256" key="5">
    <source>
        <dbReference type="ARBA" id="ARBA00022679"/>
    </source>
</evidence>
<dbReference type="InParanoid" id="A0A3M0CMH2"/>
<evidence type="ECO:0000256" key="7">
    <source>
        <dbReference type="ARBA" id="ARBA00022777"/>
    </source>
</evidence>
<evidence type="ECO:0000256" key="12">
    <source>
        <dbReference type="ARBA" id="ARBA00033413"/>
    </source>
</evidence>
<dbReference type="EMBL" id="REFR01000013">
    <property type="protein sequence ID" value="RMB04433.1"/>
    <property type="molecule type" value="Genomic_DNA"/>
</dbReference>
<dbReference type="PANTHER" id="PTHR43071:SF1">
    <property type="entry name" value="2-AMINO-4-HYDROXY-6-HYDROXYMETHYLDIHYDROPTERIDINE PYROPHOSPHOKINASE"/>
    <property type="match status" value="1"/>
</dbReference>
<protein>
    <recommendedName>
        <fullName evidence="4">2-amino-4-hydroxy-6-hydroxymethyldihydropteridine pyrophosphokinase</fullName>
        <ecNumber evidence="3">2.7.6.3</ecNumber>
    </recommendedName>
    <alternativeName>
        <fullName evidence="11">6-hydroxymethyl-7,8-dihydropterin pyrophosphokinase</fullName>
    </alternativeName>
    <alternativeName>
        <fullName evidence="12">7,8-dihydro-6-hydroxymethylpterin-pyrophosphokinase</fullName>
    </alternativeName>
</protein>
<evidence type="ECO:0000256" key="1">
    <source>
        <dbReference type="ARBA" id="ARBA00005051"/>
    </source>
</evidence>